<dbReference type="HAMAP" id="MF_01600">
    <property type="entry name" value="UPF0182"/>
    <property type="match status" value="1"/>
</dbReference>
<protein>
    <recommendedName>
        <fullName evidence="5">UPF0182 protein GCM10009839_67780</fullName>
    </recommendedName>
</protein>
<keyword evidence="4 5" id="KW-0472">Membrane</keyword>
<comment type="caution">
    <text evidence="7">The sequence shown here is derived from an EMBL/GenBank/DDBJ whole genome shotgun (WGS) entry which is preliminary data.</text>
</comment>
<feature type="transmembrane region" description="Helical" evidence="5">
    <location>
        <begin position="93"/>
        <end position="113"/>
    </location>
</feature>
<gene>
    <name evidence="7" type="ORF">GCM10009839_67780</name>
</gene>
<feature type="transmembrane region" description="Helical" evidence="5">
    <location>
        <begin position="48"/>
        <end position="73"/>
    </location>
</feature>
<feature type="transmembrane region" description="Helical" evidence="5">
    <location>
        <begin position="338"/>
        <end position="362"/>
    </location>
</feature>
<feature type="transmembrane region" description="Helical" evidence="5">
    <location>
        <begin position="249"/>
        <end position="269"/>
    </location>
</feature>
<dbReference type="PANTHER" id="PTHR39344:SF1">
    <property type="entry name" value="UPF0182 PROTEIN SLL1060"/>
    <property type="match status" value="1"/>
</dbReference>
<feature type="region of interest" description="Disordered" evidence="6">
    <location>
        <begin position="973"/>
        <end position="992"/>
    </location>
</feature>
<sequence length="1018" mass="108437">MAFERPNFGGGDEDGGGGRGGRPAGSGRTGSSGGYRTGFGVPPRRTKVLAITLVVIVLLIAAFLLFDSVYTGLLWYRSIGFAHVYRTRLATQGVLFAVFGALMAAVVGANIWLAHRFRPPLIGVSPEQQALDRYRMGLAPFLAWIAVGVSVLLGAAAGTAAAGGWRTYLMWADRVPFGTRDAQFHKDIGFYVFTLPWLRHIQGFLLAVMVFSLIAALVTHYLFGGVALTPPSGTRAAGRVVGSRATRAAQVHVSILLGLLVLVKAYAYWLDRYALTVAGSKITDGWAGPTYKSVHAVLPAKTILLAIAVLCAALLLGNAARLIAARNQPEIDRGGHPWALPALGVSLMVLASVVIGGVYPLVVQQLQVNPSQGAKEAPYIRKNIDATRAAYGLDGVEVTPYDAKTDVARDQLAADAATVTQIRIMDPSVVSATFDQKQQVRGFYTFPDDLAVDRYPVAGKQQDTVVAVRQLDLGGVPTDQRNWVNDHLKYTHGYGVVAAKGNAAQADGSPDFIEHDLPAAGPLGDYEQRVYFAPGTPGYSIVGGTAKSTPAEFDYPGDKEQHTTTYTGKGGVPVGSFLNKLLYAAKFQEPKIMLSNGVNQDSRILYDRDPKQRVQAAAPWLTVDGTTYPVVVGGRIQWVVDGYTTTDAYPYSTSSQLADVAKDSQSGGGQDPLNAGRVNYVRNAVKATVDAYDGTVTLYAWDESDPILKTWMKAFPGTVKPRSAISPDLMAHLRYPQDLFKAQRDMLGRYHVTDPQEFFGGSSFWNVPSDPTTDTGSSTGSGGSAKPQPPYYLTLQMPGQAAPAFSLTSTMVPAKRGNLAAFVAVDSDPGPDYGRLRVLELPPNTTVQGPGQIQNSFQNAFADKLNLRIGKATKVIEGNLLTLPVGGGLLYVEPIYTEPQSGQSTYPLLNSVLVAFGDKMAFEPTLQQGLDEVFAGASGATTGEAPPSGTSPPPTSGPSTSPDDRLKVAVDDAAKAQKDAAAALAKSPPDWKAFGEAQQRLQQALDAAQAIAQEQPSP</sequence>
<dbReference type="EMBL" id="BAAAQN010000051">
    <property type="protein sequence ID" value="GAA2051310.1"/>
    <property type="molecule type" value="Genomic_DNA"/>
</dbReference>
<feature type="transmembrane region" description="Helical" evidence="5">
    <location>
        <begin position="141"/>
        <end position="165"/>
    </location>
</feature>
<comment type="similarity">
    <text evidence="5">Belongs to the UPF0182 family.</text>
</comment>
<organism evidence="7 8">
    <name type="scientific">Catenulispora yoronensis</name>
    <dbReference type="NCBI Taxonomy" id="450799"/>
    <lineage>
        <taxon>Bacteria</taxon>
        <taxon>Bacillati</taxon>
        <taxon>Actinomycetota</taxon>
        <taxon>Actinomycetes</taxon>
        <taxon>Catenulisporales</taxon>
        <taxon>Catenulisporaceae</taxon>
        <taxon>Catenulispora</taxon>
    </lineage>
</organism>
<name>A0ABN2V572_9ACTN</name>
<feature type="region of interest" description="Disordered" evidence="6">
    <location>
        <begin position="761"/>
        <end position="790"/>
    </location>
</feature>
<evidence type="ECO:0000313" key="8">
    <source>
        <dbReference type="Proteomes" id="UP001500751"/>
    </source>
</evidence>
<dbReference type="PANTHER" id="PTHR39344">
    <property type="entry name" value="UPF0182 PROTEIN SLL1060"/>
    <property type="match status" value="1"/>
</dbReference>
<dbReference type="Proteomes" id="UP001500751">
    <property type="component" value="Unassembled WGS sequence"/>
</dbReference>
<evidence type="ECO:0000256" key="6">
    <source>
        <dbReference type="SAM" id="MobiDB-lite"/>
    </source>
</evidence>
<evidence type="ECO:0000313" key="7">
    <source>
        <dbReference type="EMBL" id="GAA2051310.1"/>
    </source>
</evidence>
<keyword evidence="3 5" id="KW-1133">Transmembrane helix</keyword>
<proteinExistence type="inferred from homology"/>
<feature type="region of interest" description="Disordered" evidence="6">
    <location>
        <begin position="937"/>
        <end position="965"/>
    </location>
</feature>
<keyword evidence="2 5" id="KW-0812">Transmembrane</keyword>
<evidence type="ECO:0000256" key="2">
    <source>
        <dbReference type="ARBA" id="ARBA00022692"/>
    </source>
</evidence>
<evidence type="ECO:0000256" key="1">
    <source>
        <dbReference type="ARBA" id="ARBA00022475"/>
    </source>
</evidence>
<feature type="transmembrane region" description="Helical" evidence="5">
    <location>
        <begin position="204"/>
        <end position="228"/>
    </location>
</feature>
<evidence type="ECO:0000256" key="4">
    <source>
        <dbReference type="ARBA" id="ARBA00023136"/>
    </source>
</evidence>
<evidence type="ECO:0000256" key="5">
    <source>
        <dbReference type="HAMAP-Rule" id="MF_01600"/>
    </source>
</evidence>
<dbReference type="InterPro" id="IPR005372">
    <property type="entry name" value="UPF0182"/>
</dbReference>
<comment type="subcellular location">
    <subcellularLocation>
        <location evidence="5">Cell membrane</location>
        <topology evidence="5">Multi-pass membrane protein</topology>
    </subcellularLocation>
</comment>
<evidence type="ECO:0000256" key="3">
    <source>
        <dbReference type="ARBA" id="ARBA00022989"/>
    </source>
</evidence>
<keyword evidence="8" id="KW-1185">Reference proteome</keyword>
<feature type="compositionally biased region" description="Gly residues" evidence="6">
    <location>
        <begin position="17"/>
        <end position="37"/>
    </location>
</feature>
<accession>A0ABN2V572</accession>
<feature type="region of interest" description="Disordered" evidence="6">
    <location>
        <begin position="1"/>
        <end position="38"/>
    </location>
</feature>
<feature type="transmembrane region" description="Helical" evidence="5">
    <location>
        <begin position="296"/>
        <end position="317"/>
    </location>
</feature>
<dbReference type="Pfam" id="PF03699">
    <property type="entry name" value="UPF0182"/>
    <property type="match status" value="1"/>
</dbReference>
<dbReference type="RefSeq" id="WP_344669776.1">
    <property type="nucleotide sequence ID" value="NZ_BAAAQN010000051.1"/>
</dbReference>
<reference evidence="7 8" key="1">
    <citation type="journal article" date="2019" name="Int. J. Syst. Evol. Microbiol.">
        <title>The Global Catalogue of Microorganisms (GCM) 10K type strain sequencing project: providing services to taxonomists for standard genome sequencing and annotation.</title>
        <authorList>
            <consortium name="The Broad Institute Genomics Platform"/>
            <consortium name="The Broad Institute Genome Sequencing Center for Infectious Disease"/>
            <person name="Wu L."/>
            <person name="Ma J."/>
        </authorList>
    </citation>
    <scope>NUCLEOTIDE SEQUENCE [LARGE SCALE GENOMIC DNA]</scope>
    <source>
        <strain evidence="7 8">JCM 16014</strain>
    </source>
</reference>
<feature type="compositionally biased region" description="Low complexity" evidence="6">
    <location>
        <begin position="768"/>
        <end position="778"/>
    </location>
</feature>
<keyword evidence="1 5" id="KW-1003">Cell membrane</keyword>